<dbReference type="AlphaFoldDB" id="A0A482IZ81"/>
<dbReference type="Proteomes" id="UP000253772">
    <property type="component" value="Chromosome c2"/>
</dbReference>
<comment type="PTM">
    <text evidence="10">4'-phosphopantetheine is transferred from CoA to a specific serine of apo-ACP by acpS.</text>
</comment>
<dbReference type="InterPro" id="IPR003231">
    <property type="entry name" value="ACP"/>
</dbReference>
<dbReference type="InterPro" id="IPR038732">
    <property type="entry name" value="HpyO/CreE_NAD-binding"/>
</dbReference>
<proteinExistence type="inferred from homology"/>
<dbReference type="GO" id="GO:0000036">
    <property type="term" value="F:acyl carrier activity"/>
    <property type="evidence" value="ECO:0007669"/>
    <property type="project" value="UniProtKB-UniRule"/>
</dbReference>
<evidence type="ECO:0000256" key="6">
    <source>
        <dbReference type="ARBA" id="ARBA00023160"/>
    </source>
</evidence>
<dbReference type="Gene3D" id="1.10.1200.10">
    <property type="entry name" value="ACP-like"/>
    <property type="match status" value="1"/>
</dbReference>
<dbReference type="NCBIfam" id="NF002150">
    <property type="entry name" value="PRK00982.1-4"/>
    <property type="match status" value="1"/>
</dbReference>
<accession>A0A482IZ81</accession>
<keyword evidence="5 8" id="KW-0443">Lipid metabolism</keyword>
<evidence type="ECO:0000256" key="5">
    <source>
        <dbReference type="ARBA" id="ARBA00023098"/>
    </source>
</evidence>
<dbReference type="PROSITE" id="PS00012">
    <property type="entry name" value="PHOSPHOPANTETHEINE"/>
    <property type="match status" value="1"/>
</dbReference>
<keyword evidence="8" id="KW-0963">Cytoplasm</keyword>
<gene>
    <name evidence="8" type="primary">acpP</name>
    <name evidence="12" type="ORF">DDF84_022605</name>
</gene>
<evidence type="ECO:0000256" key="2">
    <source>
        <dbReference type="ARBA" id="ARBA00022516"/>
    </source>
</evidence>
<comment type="PTM">
    <text evidence="8">4'-phosphopantetheine is transferred from CoA to a specific serine of apo-ACP by AcpS. This modification is essential for activity because fatty acids are bound in thioester linkage to the sulfhydryl of the prosthetic group.</text>
</comment>
<dbReference type="InterPro" id="IPR006162">
    <property type="entry name" value="Ppantetheine_attach_site"/>
</dbReference>
<protein>
    <recommendedName>
        <fullName evidence="8 9">Acyl carrier protein</fullName>
        <shortName evidence="8">ACP</shortName>
    </recommendedName>
</protein>
<evidence type="ECO:0000259" key="11">
    <source>
        <dbReference type="PROSITE" id="PS50075"/>
    </source>
</evidence>
<dbReference type="SUPFAM" id="SSF51905">
    <property type="entry name" value="FAD/NAD(P)-binding domain"/>
    <property type="match status" value="1"/>
</dbReference>
<evidence type="ECO:0000256" key="10">
    <source>
        <dbReference type="RuleBase" id="RU003545"/>
    </source>
</evidence>
<dbReference type="InterPro" id="IPR036188">
    <property type="entry name" value="FAD/NAD-bd_sf"/>
</dbReference>
<keyword evidence="3 8" id="KW-0597">Phosphoprotein</keyword>
<dbReference type="HAMAP" id="MF_01217">
    <property type="entry name" value="Acyl_carrier"/>
    <property type="match status" value="1"/>
</dbReference>
<keyword evidence="2 8" id="KW-0444">Lipid biosynthesis</keyword>
<organism evidence="12 13">
    <name type="scientific">Cupriavidus metallidurans</name>
    <dbReference type="NCBI Taxonomy" id="119219"/>
    <lineage>
        <taxon>Bacteria</taxon>
        <taxon>Pseudomonadati</taxon>
        <taxon>Pseudomonadota</taxon>
        <taxon>Betaproteobacteria</taxon>
        <taxon>Burkholderiales</taxon>
        <taxon>Burkholderiaceae</taxon>
        <taxon>Cupriavidus</taxon>
    </lineage>
</organism>
<reference evidence="12 13" key="1">
    <citation type="submission" date="2019-03" db="EMBL/GenBank/DDBJ databases">
        <title>Comparative insights into the high quality Complete genome sequence of highly metal resistant Cupriavidus metallidurans strain BS1 isolated from a gold-copper mine.</title>
        <authorList>
            <person name="Mazhar H.S."/>
            <person name="Rensing C."/>
        </authorList>
    </citation>
    <scope>NUCLEOTIDE SEQUENCE [LARGE SCALE GENOMIC DNA]</scope>
    <source>
        <strain evidence="12 13">BS1</strain>
    </source>
</reference>
<dbReference type="InterPro" id="IPR036736">
    <property type="entry name" value="ACP-like_sf"/>
</dbReference>
<dbReference type="OrthoDB" id="101972at2"/>
<evidence type="ECO:0000256" key="9">
    <source>
        <dbReference type="NCBIfam" id="TIGR00517"/>
    </source>
</evidence>
<name>A0A482IZ81_9BURK</name>
<dbReference type="PROSITE" id="PS50075">
    <property type="entry name" value="CARRIER"/>
    <property type="match status" value="1"/>
</dbReference>
<dbReference type="GO" id="GO:0005737">
    <property type="term" value="C:cytoplasm"/>
    <property type="evidence" value="ECO:0007669"/>
    <property type="project" value="UniProtKB-SubCell"/>
</dbReference>
<dbReference type="SUPFAM" id="SSF47336">
    <property type="entry name" value="ACP-like"/>
    <property type="match status" value="1"/>
</dbReference>
<comment type="function">
    <text evidence="8 10">Carrier of the growing fatty acid chain in fatty acid biosynthesis.</text>
</comment>
<evidence type="ECO:0000313" key="12">
    <source>
        <dbReference type="EMBL" id="QBP12519.1"/>
    </source>
</evidence>
<dbReference type="NCBIfam" id="NF002148">
    <property type="entry name" value="PRK00982.1-2"/>
    <property type="match status" value="1"/>
</dbReference>
<feature type="domain" description="Carrier" evidence="11">
    <location>
        <begin position="422"/>
        <end position="497"/>
    </location>
</feature>
<dbReference type="InterPro" id="IPR052189">
    <property type="entry name" value="L-asp_N-monooxygenase_NS-form"/>
</dbReference>
<dbReference type="PANTHER" id="PTHR40254">
    <property type="entry name" value="BLR0577 PROTEIN"/>
    <property type="match status" value="1"/>
</dbReference>
<keyword evidence="6 8" id="KW-0275">Fatty acid biosynthesis</keyword>
<dbReference type="EMBL" id="CP037901">
    <property type="protein sequence ID" value="QBP12519.1"/>
    <property type="molecule type" value="Genomic_DNA"/>
</dbReference>
<comment type="pathway">
    <text evidence="7">Glycolipid biosynthesis; KDO(2)-lipid A biosynthesis.</text>
</comment>
<comment type="subcellular location">
    <subcellularLocation>
        <location evidence="8">Cytoplasm</location>
    </subcellularLocation>
</comment>
<dbReference type="GO" id="GO:0016020">
    <property type="term" value="C:membrane"/>
    <property type="evidence" value="ECO:0007669"/>
    <property type="project" value="GOC"/>
</dbReference>
<dbReference type="Gene3D" id="3.50.50.60">
    <property type="entry name" value="FAD/NAD(P)-binding domain"/>
    <property type="match status" value="1"/>
</dbReference>
<keyword evidence="1 8" id="KW-0596">Phosphopantetheine</keyword>
<evidence type="ECO:0000313" key="13">
    <source>
        <dbReference type="Proteomes" id="UP000253772"/>
    </source>
</evidence>
<sequence>MTIFDPSSALARGIAYSFPQKWLRLNVPASKMGGGIEGEPSGFSDWLLRSHGLPSSEYAPRFLYGNYLTELLGDLTNSGNCETKPVEVTAIRKVGDSGYRISGDGVSFDADIVVLCTGHLPPNKFLPDHPRIIGDVWAPNALDEIDPDDKLLVVGTGATAVDVVLTLHRSLHRGLITMISPHGNLPIVDAAEAEYPDFFRLHDGDLRPLTVLRRLRSEIARAEKSGDAWQNVLDSFRHHVRGIWQRWSPRERKQFLRHGAQTWLVHRHRLPSDVAELMQSFVASKKLEIRRARYRSLKEVQGGFEVQLAERAVPKQIIVNRIINTTGPSLAFNSAKTPLYRQLFSENMASQNPMGMGLQVDDASQLVDGHGHAQSGLYVLGSATRGHFWEVTGAPDIRLSASLIADHIGKVRFNGEFDHTTRGVAERVTKIVSQQLDVSSTTVTKNTSFIVDLGANSLDLVELVMALEEEFHCEIPEEAAETILTVGDAIQCIHAQTFNQNVEA</sequence>
<evidence type="ECO:0000256" key="8">
    <source>
        <dbReference type="HAMAP-Rule" id="MF_01217"/>
    </source>
</evidence>
<comment type="similarity">
    <text evidence="8">Belongs to the acyl carrier protein (ACP) family.</text>
</comment>
<dbReference type="NCBIfam" id="TIGR00517">
    <property type="entry name" value="acyl_carrier"/>
    <property type="match status" value="1"/>
</dbReference>
<evidence type="ECO:0000256" key="3">
    <source>
        <dbReference type="ARBA" id="ARBA00022553"/>
    </source>
</evidence>
<feature type="modified residue" description="O-(pantetheine 4'-phosphoryl)serine" evidence="8">
    <location>
        <position position="457"/>
    </location>
</feature>
<dbReference type="Pfam" id="PF00550">
    <property type="entry name" value="PP-binding"/>
    <property type="match status" value="1"/>
</dbReference>
<dbReference type="UniPathway" id="UPA00094"/>
<dbReference type="InterPro" id="IPR009081">
    <property type="entry name" value="PP-bd_ACP"/>
</dbReference>
<evidence type="ECO:0000256" key="7">
    <source>
        <dbReference type="ARBA" id="ARBA00024328"/>
    </source>
</evidence>
<evidence type="ECO:0000256" key="1">
    <source>
        <dbReference type="ARBA" id="ARBA00022450"/>
    </source>
</evidence>
<comment type="pathway">
    <text evidence="8 10">Lipid metabolism; fatty acid biosynthesis.</text>
</comment>
<keyword evidence="4 8" id="KW-0276">Fatty acid metabolism</keyword>
<dbReference type="GO" id="GO:0036104">
    <property type="term" value="P:Kdo2-lipid A biosynthetic process"/>
    <property type="evidence" value="ECO:0007669"/>
    <property type="project" value="UniProtKB-UniPathway"/>
</dbReference>
<evidence type="ECO:0000256" key="4">
    <source>
        <dbReference type="ARBA" id="ARBA00022832"/>
    </source>
</evidence>
<dbReference type="NCBIfam" id="NF002151">
    <property type="entry name" value="PRK00982.1-5"/>
    <property type="match status" value="1"/>
</dbReference>
<dbReference type="PANTHER" id="PTHR40254:SF1">
    <property type="entry name" value="BLR0577 PROTEIN"/>
    <property type="match status" value="1"/>
</dbReference>
<dbReference type="UniPathway" id="UPA00360"/>
<dbReference type="Pfam" id="PF13454">
    <property type="entry name" value="NAD_binding_9"/>
    <property type="match status" value="1"/>
</dbReference>